<comment type="function">
    <text evidence="2">Decarboxylates L-threonine-O-3-phosphate to yield (R)-1-amino-2-propanol O-2-phosphate, the precursor for the linkage between the nucleotide loop and the corrin ring in cobalamin.</text>
</comment>
<evidence type="ECO:0000256" key="1">
    <source>
        <dbReference type="ARBA" id="ARBA00001933"/>
    </source>
</evidence>
<dbReference type="InterPro" id="IPR005860">
    <property type="entry name" value="CobD"/>
</dbReference>
<dbReference type="CDD" id="cd00609">
    <property type="entry name" value="AAT_like"/>
    <property type="match status" value="1"/>
</dbReference>
<dbReference type="Proteomes" id="UP000235616">
    <property type="component" value="Unassembled WGS sequence"/>
</dbReference>
<dbReference type="PANTHER" id="PTHR42885:SF1">
    <property type="entry name" value="THREONINE-PHOSPHATE DECARBOXYLASE"/>
    <property type="match status" value="1"/>
</dbReference>
<evidence type="ECO:0000256" key="5">
    <source>
        <dbReference type="ARBA" id="ARBA00022573"/>
    </source>
</evidence>
<dbReference type="SUPFAM" id="SSF53383">
    <property type="entry name" value="PLP-dependent transferases"/>
    <property type="match status" value="1"/>
</dbReference>
<evidence type="ECO:0000256" key="9">
    <source>
        <dbReference type="ARBA" id="ARBA00048531"/>
    </source>
</evidence>
<dbReference type="OrthoDB" id="9799304at2"/>
<evidence type="ECO:0000313" key="12">
    <source>
        <dbReference type="Proteomes" id="UP000235616"/>
    </source>
</evidence>
<keyword evidence="7" id="KW-0456">Lyase</keyword>
<dbReference type="InterPro" id="IPR015421">
    <property type="entry name" value="PyrdxlP-dep_Trfase_major"/>
</dbReference>
<dbReference type="PANTHER" id="PTHR42885">
    <property type="entry name" value="HISTIDINOL-PHOSPHATE AMINOTRANSFERASE-RELATED"/>
    <property type="match status" value="1"/>
</dbReference>
<dbReference type="UniPathway" id="UPA00148"/>
<comment type="pathway">
    <text evidence="3">Cofactor biosynthesis; adenosylcobalamin biosynthesis.</text>
</comment>
<dbReference type="EC" id="4.1.1.81" evidence="4"/>
<evidence type="ECO:0000256" key="3">
    <source>
        <dbReference type="ARBA" id="ARBA00004953"/>
    </source>
</evidence>
<dbReference type="Pfam" id="PF00155">
    <property type="entry name" value="Aminotran_1_2"/>
    <property type="match status" value="1"/>
</dbReference>
<proteinExistence type="predicted"/>
<name>A0A2N7VWU2_9BURK</name>
<dbReference type="GO" id="GO:0030170">
    <property type="term" value="F:pyridoxal phosphate binding"/>
    <property type="evidence" value="ECO:0007669"/>
    <property type="project" value="InterPro"/>
</dbReference>
<dbReference type="NCBIfam" id="TIGR01140">
    <property type="entry name" value="L_thr_O3P_dcar"/>
    <property type="match status" value="1"/>
</dbReference>
<evidence type="ECO:0000256" key="8">
    <source>
        <dbReference type="ARBA" id="ARBA00029996"/>
    </source>
</evidence>
<dbReference type="InterPro" id="IPR015422">
    <property type="entry name" value="PyrdxlP-dep_Trfase_small"/>
</dbReference>
<dbReference type="RefSeq" id="WP_102644686.1">
    <property type="nucleotide sequence ID" value="NZ_PNYA01000005.1"/>
</dbReference>
<comment type="cofactor">
    <cofactor evidence="1">
        <name>pyridoxal 5'-phosphate</name>
        <dbReference type="ChEBI" id="CHEBI:597326"/>
    </cofactor>
</comment>
<keyword evidence="6" id="KW-0663">Pyridoxal phosphate</keyword>
<dbReference type="InterPro" id="IPR004838">
    <property type="entry name" value="NHTrfase_class1_PyrdxlP-BS"/>
</dbReference>
<evidence type="ECO:0000259" key="10">
    <source>
        <dbReference type="Pfam" id="PF00155"/>
    </source>
</evidence>
<dbReference type="GO" id="GO:0048472">
    <property type="term" value="F:threonine-phosphate decarboxylase activity"/>
    <property type="evidence" value="ECO:0007669"/>
    <property type="project" value="UniProtKB-EC"/>
</dbReference>
<comment type="caution">
    <text evidence="11">The sequence shown here is derived from an EMBL/GenBank/DDBJ whole genome shotgun (WGS) entry which is preliminary data.</text>
</comment>
<evidence type="ECO:0000313" key="11">
    <source>
        <dbReference type="EMBL" id="PMS21620.1"/>
    </source>
</evidence>
<evidence type="ECO:0000256" key="6">
    <source>
        <dbReference type="ARBA" id="ARBA00022898"/>
    </source>
</evidence>
<comment type="catalytic activity">
    <reaction evidence="9">
        <text>O-phospho-L-threonine + H(+) = (R)-1-aminopropan-2-yl phosphate + CO2</text>
        <dbReference type="Rhea" id="RHEA:11492"/>
        <dbReference type="ChEBI" id="CHEBI:15378"/>
        <dbReference type="ChEBI" id="CHEBI:16526"/>
        <dbReference type="ChEBI" id="CHEBI:58563"/>
        <dbReference type="ChEBI" id="CHEBI:58675"/>
        <dbReference type="EC" id="4.1.1.81"/>
    </reaction>
</comment>
<feature type="domain" description="Aminotransferase class I/classII large" evidence="10">
    <location>
        <begin position="59"/>
        <end position="323"/>
    </location>
</feature>
<protein>
    <recommendedName>
        <fullName evidence="4">threonine-phosphate decarboxylase</fullName>
        <ecNumber evidence="4">4.1.1.81</ecNumber>
    </recommendedName>
    <alternativeName>
        <fullName evidence="8">L-threonine-O-3-phosphate decarboxylase</fullName>
    </alternativeName>
</protein>
<evidence type="ECO:0000256" key="4">
    <source>
        <dbReference type="ARBA" id="ARBA00012285"/>
    </source>
</evidence>
<dbReference type="AlphaFoldDB" id="A0A2N7VWU2"/>
<dbReference type="EMBL" id="PNYA01000005">
    <property type="protein sequence ID" value="PMS21620.1"/>
    <property type="molecule type" value="Genomic_DNA"/>
</dbReference>
<dbReference type="GO" id="GO:0009236">
    <property type="term" value="P:cobalamin biosynthetic process"/>
    <property type="evidence" value="ECO:0007669"/>
    <property type="project" value="UniProtKB-UniPathway"/>
</dbReference>
<evidence type="ECO:0000256" key="7">
    <source>
        <dbReference type="ARBA" id="ARBA00023239"/>
    </source>
</evidence>
<dbReference type="Gene3D" id="3.40.640.10">
    <property type="entry name" value="Type I PLP-dependent aspartate aminotransferase-like (Major domain)"/>
    <property type="match status" value="1"/>
</dbReference>
<dbReference type="InterPro" id="IPR015424">
    <property type="entry name" value="PyrdxlP-dep_Trfase"/>
</dbReference>
<reference evidence="11 12" key="1">
    <citation type="submission" date="2018-01" db="EMBL/GenBank/DDBJ databases">
        <title>Whole genome analyses suggest that Burkholderia sensu lato contains two further novel genera in the rhizoxinica-symbiotica group Mycetohabitans gen. nov., and Trinickia gen. nov.: implications for the evolution of diazotrophy and nodulation in the Burkholderiaceae.</title>
        <authorList>
            <person name="Estrada-de los Santos P."/>
            <person name="Palmer M."/>
            <person name="Chavez-Ramirez B."/>
            <person name="Beukes C."/>
            <person name="Steenkamp E.T."/>
            <person name="Hirsch A.M."/>
            <person name="Manyaka P."/>
            <person name="Maluk M."/>
            <person name="Lafos M."/>
            <person name="Crook M."/>
            <person name="Gross E."/>
            <person name="Simon M.F."/>
            <person name="Bueno dos Reis Junior F."/>
            <person name="Poole P.S."/>
            <person name="Venter S.N."/>
            <person name="James E.K."/>
        </authorList>
    </citation>
    <scope>NUCLEOTIDE SEQUENCE [LARGE SCALE GENOMIC DNA]</scope>
    <source>
        <strain evidence="11 12">GIMN1.004</strain>
    </source>
</reference>
<dbReference type="Gene3D" id="3.90.1150.10">
    <property type="entry name" value="Aspartate Aminotransferase, domain 1"/>
    <property type="match status" value="1"/>
</dbReference>
<keyword evidence="12" id="KW-1185">Reference proteome</keyword>
<sequence>MLPFPHPAPVPHGGNLGDAAARYGIAREQWIDLSTGINPHGYPVPPIDPQAWIRLPDDHDDLEAIAAEHYGTTRALAVAGTQAAIRMLPAVLPKGRVGVGLLTYGEYAPAFERAGFPVARFVTPELGWGDSAHAASFVLDPSRELPVDLKHLILVNPNNPGTERYCAQQVMSWCVQLAARGGTLVVDEAFIESMPDFSVARFANREALIVLRSIGKFYGLAGARVGFVLACERIDAAMRAMRGPWTVSGPARLAVRAALLDSEWQTKTRSELIASGERLADMLGRHHTKVMSTPLFSWVRTGQAERWQDGLARLGIWVRRFDVIQGIRFGLPADEAAWMRLDAALNSVKIEVQG</sequence>
<evidence type="ECO:0000256" key="2">
    <source>
        <dbReference type="ARBA" id="ARBA00003444"/>
    </source>
</evidence>
<dbReference type="InterPro" id="IPR004839">
    <property type="entry name" value="Aminotransferase_I/II_large"/>
</dbReference>
<gene>
    <name evidence="11" type="ORF">C0Z18_07110</name>
</gene>
<dbReference type="PROSITE" id="PS00105">
    <property type="entry name" value="AA_TRANSFER_CLASS_1"/>
    <property type="match status" value="1"/>
</dbReference>
<keyword evidence="5" id="KW-0169">Cobalamin biosynthesis</keyword>
<organism evidence="11 12">
    <name type="scientific">Trinickia dabaoshanensis</name>
    <dbReference type="NCBI Taxonomy" id="564714"/>
    <lineage>
        <taxon>Bacteria</taxon>
        <taxon>Pseudomonadati</taxon>
        <taxon>Pseudomonadota</taxon>
        <taxon>Betaproteobacteria</taxon>
        <taxon>Burkholderiales</taxon>
        <taxon>Burkholderiaceae</taxon>
        <taxon>Trinickia</taxon>
    </lineage>
</organism>
<accession>A0A2N7VWU2</accession>